<dbReference type="AlphaFoldDB" id="A0A371CG46"/>
<feature type="compositionally biased region" description="Acidic residues" evidence="4">
    <location>
        <begin position="1"/>
        <end position="15"/>
    </location>
</feature>
<dbReference type="VEuPathDB" id="FungiDB:YALI1_E01392g"/>
<comment type="similarity">
    <text evidence="1">Belongs to the SWC5 family.</text>
</comment>
<feature type="compositionally biased region" description="Basic residues" evidence="4">
    <location>
        <begin position="130"/>
        <end position="139"/>
    </location>
</feature>
<dbReference type="VEuPathDB" id="FungiDB:YALI0_E00946g"/>
<gene>
    <name evidence="6" type="ORF">B0I71DRAFT_126365</name>
</gene>
<feature type="region of interest" description="Disordered" evidence="4">
    <location>
        <begin position="1"/>
        <end position="156"/>
    </location>
</feature>
<evidence type="ECO:0000256" key="2">
    <source>
        <dbReference type="ARBA" id="ARBA00019138"/>
    </source>
</evidence>
<dbReference type="EMBL" id="KZ858947">
    <property type="protein sequence ID" value="RDW29050.1"/>
    <property type="molecule type" value="Genomic_DNA"/>
</dbReference>
<reference evidence="6 7" key="1">
    <citation type="submission" date="2018-07" db="EMBL/GenBank/DDBJ databases">
        <title>Draft Genome Assemblies for Five Robust Yarrowia lipolytica Strains Exhibiting High Lipid Production and Pentose Sugar Utilization and Sugar Alcohol Secretion from Undetoxified Lignocellulosic Biomass Hydrolysates.</title>
        <authorList>
            <consortium name="DOE Joint Genome Institute"/>
            <person name="Walker C."/>
            <person name="Ryu S."/>
            <person name="Na H."/>
            <person name="Zane M."/>
            <person name="LaButti K."/>
            <person name="Lipzen A."/>
            <person name="Haridas S."/>
            <person name="Barry K."/>
            <person name="Grigoriev I.V."/>
            <person name="Quarterman J."/>
            <person name="Slininger P."/>
            <person name="Dien B."/>
            <person name="Trinh C.T."/>
        </authorList>
    </citation>
    <scope>NUCLEOTIDE SEQUENCE [LARGE SCALE GENOMIC DNA]</scope>
    <source>
        <strain evidence="6 7">YB392</strain>
    </source>
</reference>
<dbReference type="InterPro" id="IPR027124">
    <property type="entry name" value="Swc5/CFDP1/2"/>
</dbReference>
<evidence type="ECO:0000313" key="6">
    <source>
        <dbReference type="EMBL" id="RDW29050.1"/>
    </source>
</evidence>
<evidence type="ECO:0000259" key="5">
    <source>
        <dbReference type="PROSITE" id="PS51279"/>
    </source>
</evidence>
<dbReference type="PANTHER" id="PTHR48407">
    <property type="entry name" value="CRANIOFACIAL DEVELOPMENT PROTEIN 1"/>
    <property type="match status" value="1"/>
</dbReference>
<evidence type="ECO:0000256" key="3">
    <source>
        <dbReference type="ARBA" id="ARBA00025222"/>
    </source>
</evidence>
<dbReference type="Proteomes" id="UP000256601">
    <property type="component" value="Unassembled WGS sequence"/>
</dbReference>
<dbReference type="GO" id="GO:0000812">
    <property type="term" value="C:Swr1 complex"/>
    <property type="evidence" value="ECO:0007669"/>
    <property type="project" value="TreeGrafter"/>
</dbReference>
<dbReference type="PANTHER" id="PTHR48407:SF1">
    <property type="entry name" value="CRANIOFACIAL DEVELOPMENT PROTEIN 1"/>
    <property type="match status" value="1"/>
</dbReference>
<feature type="region of interest" description="Disordered" evidence="4">
    <location>
        <begin position="171"/>
        <end position="194"/>
    </location>
</feature>
<feature type="domain" description="BCNT-C" evidence="5">
    <location>
        <begin position="133"/>
        <end position="194"/>
    </location>
</feature>
<evidence type="ECO:0000313" key="7">
    <source>
        <dbReference type="Proteomes" id="UP000256601"/>
    </source>
</evidence>
<proteinExistence type="inferred from homology"/>
<dbReference type="PROSITE" id="PS51279">
    <property type="entry name" value="BCNT_C"/>
    <property type="match status" value="1"/>
</dbReference>
<accession>A0A371CG46</accession>
<feature type="compositionally biased region" description="Low complexity" evidence="4">
    <location>
        <begin position="88"/>
        <end position="128"/>
    </location>
</feature>
<protein>
    <recommendedName>
        <fullName evidence="2">SWR1-complex protein 5</fullName>
    </recommendedName>
</protein>
<sequence>MTNEDLLSDSENDEDFAYKSDKEEDFSDSDDESRKLQRRIDAENKQAMAKEEVKVDKDAMRKIYEEMKSGSGAANEIKPVTEKKPDVTTTQTTQQETASTTPTASTTSTTTSTTSAPAPASIPSSAATNKVKKPKRPKKGSLLDAMNKPKKKLNTLEQSKADWGAFVDKEGIGHDLSQHNKDGYLEKRDFLDTH</sequence>
<feature type="compositionally biased region" description="Basic and acidic residues" evidence="4">
    <location>
        <begin position="32"/>
        <end position="68"/>
    </location>
</feature>
<dbReference type="InterPro" id="IPR011421">
    <property type="entry name" value="BCNT-C"/>
</dbReference>
<dbReference type="Pfam" id="PF07572">
    <property type="entry name" value="BCNT"/>
    <property type="match status" value="1"/>
</dbReference>
<evidence type="ECO:0000256" key="4">
    <source>
        <dbReference type="SAM" id="MobiDB-lite"/>
    </source>
</evidence>
<evidence type="ECO:0000256" key="1">
    <source>
        <dbReference type="ARBA" id="ARBA00010465"/>
    </source>
</evidence>
<comment type="function">
    <text evidence="3">Component of the SWR1 complex which mediates the ATP-dependent exchange of histone H2A for the H2A variant HZT1 leading to transcriptional regulation of selected genes by chromatin remodeling. Involved in chromosome stability.</text>
</comment>
<organism evidence="6 7">
    <name type="scientific">Yarrowia lipolytica</name>
    <name type="common">Candida lipolytica</name>
    <dbReference type="NCBI Taxonomy" id="4952"/>
    <lineage>
        <taxon>Eukaryota</taxon>
        <taxon>Fungi</taxon>
        <taxon>Dikarya</taxon>
        <taxon>Ascomycota</taxon>
        <taxon>Saccharomycotina</taxon>
        <taxon>Dipodascomycetes</taxon>
        <taxon>Dipodascales</taxon>
        <taxon>Dipodascales incertae sedis</taxon>
        <taxon>Yarrowia</taxon>
    </lineage>
</organism>
<name>A0A371CG46_YARLL</name>